<evidence type="ECO:0000256" key="3">
    <source>
        <dbReference type="RuleBase" id="RU362119"/>
    </source>
</evidence>
<name>A0A918UBI6_9NEIS</name>
<feature type="chain" id="PRO_5038156018" evidence="3">
    <location>
        <begin position="18"/>
        <end position="666"/>
    </location>
</feature>
<dbReference type="GO" id="GO:0030288">
    <property type="term" value="C:outer membrane-bounded periplasmic space"/>
    <property type="evidence" value="ECO:0007669"/>
    <property type="project" value="TreeGrafter"/>
</dbReference>
<keyword evidence="2 3" id="KW-0732">Signal</keyword>
<feature type="domain" description="Calcineurin-like phosphoesterase" evidence="4">
    <location>
        <begin position="39"/>
        <end position="290"/>
    </location>
</feature>
<comment type="caution">
    <text evidence="6">The sequence shown here is derived from an EMBL/GenBank/DDBJ whole genome shotgun (WGS) entry which is preliminary data.</text>
</comment>
<evidence type="ECO:0000313" key="6">
    <source>
        <dbReference type="EMBL" id="GGY23256.1"/>
    </source>
</evidence>
<dbReference type="Pfam" id="PF00149">
    <property type="entry name" value="Metallophos"/>
    <property type="match status" value="1"/>
</dbReference>
<evidence type="ECO:0000259" key="5">
    <source>
        <dbReference type="Pfam" id="PF02872"/>
    </source>
</evidence>
<evidence type="ECO:0000313" key="7">
    <source>
        <dbReference type="Proteomes" id="UP000645257"/>
    </source>
</evidence>
<organism evidence="6 7">
    <name type="scientific">Paludibacterium paludis</name>
    <dbReference type="NCBI Taxonomy" id="1225769"/>
    <lineage>
        <taxon>Bacteria</taxon>
        <taxon>Pseudomonadati</taxon>
        <taxon>Pseudomonadota</taxon>
        <taxon>Betaproteobacteria</taxon>
        <taxon>Neisseriales</taxon>
        <taxon>Chromobacteriaceae</taxon>
        <taxon>Paludibacterium</taxon>
    </lineage>
</organism>
<dbReference type="GO" id="GO:0046872">
    <property type="term" value="F:metal ion binding"/>
    <property type="evidence" value="ECO:0007669"/>
    <property type="project" value="InterPro"/>
</dbReference>
<evidence type="ECO:0000256" key="1">
    <source>
        <dbReference type="ARBA" id="ARBA00006654"/>
    </source>
</evidence>
<dbReference type="InterPro" id="IPR036907">
    <property type="entry name" value="5'-Nucleotdase_C_sf"/>
</dbReference>
<dbReference type="InterPro" id="IPR006179">
    <property type="entry name" value="5_nucleotidase/apyrase"/>
</dbReference>
<feature type="domain" description="5'-Nucleotidase C-terminal" evidence="5">
    <location>
        <begin position="452"/>
        <end position="576"/>
    </location>
</feature>
<dbReference type="PRINTS" id="PR01607">
    <property type="entry name" value="APYRASEFAMLY"/>
</dbReference>
<dbReference type="Proteomes" id="UP000645257">
    <property type="component" value="Unassembled WGS sequence"/>
</dbReference>
<dbReference type="SUPFAM" id="SSF56300">
    <property type="entry name" value="Metallo-dependent phosphatases"/>
    <property type="match status" value="1"/>
</dbReference>
<dbReference type="Gene3D" id="3.90.780.10">
    <property type="entry name" value="5'-Nucleotidase, C-terminal domain"/>
    <property type="match status" value="1"/>
</dbReference>
<dbReference type="NCBIfam" id="NF006938">
    <property type="entry name" value="PRK09420.1"/>
    <property type="match status" value="1"/>
</dbReference>
<proteinExistence type="inferred from homology"/>
<dbReference type="PROSITE" id="PS00786">
    <property type="entry name" value="5_NUCLEOTIDASE_2"/>
    <property type="match status" value="1"/>
</dbReference>
<evidence type="ECO:0000256" key="2">
    <source>
        <dbReference type="ARBA" id="ARBA00022729"/>
    </source>
</evidence>
<reference evidence="6" key="2">
    <citation type="submission" date="2020-09" db="EMBL/GenBank/DDBJ databases">
        <authorList>
            <person name="Sun Q."/>
            <person name="Kim S."/>
        </authorList>
    </citation>
    <scope>NUCLEOTIDE SEQUENCE</scope>
    <source>
        <strain evidence="6">KCTC 32182</strain>
    </source>
</reference>
<dbReference type="PANTHER" id="PTHR11575">
    <property type="entry name" value="5'-NUCLEOTIDASE-RELATED"/>
    <property type="match status" value="1"/>
</dbReference>
<dbReference type="AlphaFoldDB" id="A0A918UBI6"/>
<dbReference type="Pfam" id="PF02872">
    <property type="entry name" value="5_nucleotid_C"/>
    <property type="match status" value="1"/>
</dbReference>
<keyword evidence="7" id="KW-1185">Reference proteome</keyword>
<comment type="similarity">
    <text evidence="1 3">Belongs to the 5'-nucleotidase family.</text>
</comment>
<protein>
    <submittedName>
        <fullName evidence="6">Bifunctional metallophosphatase/5'-nucleotidase</fullName>
    </submittedName>
</protein>
<dbReference type="PROSITE" id="PS51257">
    <property type="entry name" value="PROKAR_LIPOPROTEIN"/>
    <property type="match status" value="1"/>
</dbReference>
<reference evidence="6" key="1">
    <citation type="journal article" date="2014" name="Int. J. Syst. Evol. Microbiol.">
        <title>Complete genome sequence of Corynebacterium casei LMG S-19264T (=DSM 44701T), isolated from a smear-ripened cheese.</title>
        <authorList>
            <consortium name="US DOE Joint Genome Institute (JGI-PGF)"/>
            <person name="Walter F."/>
            <person name="Albersmeier A."/>
            <person name="Kalinowski J."/>
            <person name="Ruckert C."/>
        </authorList>
    </citation>
    <scope>NUCLEOTIDE SEQUENCE</scope>
    <source>
        <strain evidence="6">KCTC 32182</strain>
    </source>
</reference>
<feature type="signal peptide" evidence="3">
    <location>
        <begin position="1"/>
        <end position="17"/>
    </location>
</feature>
<gene>
    <name evidence="6" type="primary">cpdB</name>
    <name evidence="6" type="ORF">GCM10011289_28800</name>
</gene>
<dbReference type="InterPro" id="IPR029052">
    <property type="entry name" value="Metallo-depent_PP-like"/>
</dbReference>
<dbReference type="InterPro" id="IPR004843">
    <property type="entry name" value="Calcineurin-like_PHP"/>
</dbReference>
<dbReference type="GO" id="GO:0009166">
    <property type="term" value="P:nucleotide catabolic process"/>
    <property type="evidence" value="ECO:0007669"/>
    <property type="project" value="InterPro"/>
</dbReference>
<keyword evidence="3" id="KW-0378">Hydrolase</keyword>
<dbReference type="Gene3D" id="3.60.21.10">
    <property type="match status" value="1"/>
</dbReference>
<keyword evidence="3" id="KW-0547">Nucleotide-binding</keyword>
<dbReference type="InterPro" id="IPR006146">
    <property type="entry name" value="5'-Nucleotdase_CS"/>
</dbReference>
<sequence length="666" mass="71574">MFVRNAILMGMAGIALAGCSSTNTGSSVPEGTTVDIALLETTDIHQNILSYDYYKLAANSTFGLERTATLINQARAQYKNTLLLDDGDLIQGTALGDYQAVINPVKCSDTLAVHKVMNYLKYDAGTIGNHEFNYGLPFLSQVTNTHFRLPGIAAPARCGSPAFPQVLANVANLQDKKPIFQPYTLLDRTYTATGPDGKTMPVALKIGVIGFTPPTIMDWDKKNLDGKVYTNGLVETANTYVPEMRGKGANLVVALSHGGLDPSAYSPTMENGSWHLTKTGIDAMMIGHSHDVFPNPGVASSQFNNMTGVDNTKGLVNGVPTVMAGNWGNRLGIIRLTLTYTGGKWVVQNDKSAVETRSIKNADGTFVAPDPAVAQMVAAEHQGTIDYVKTPIGNTDFNMNTYFALLGDVSAMQIVNMAQQDYVQKYIQTNLPQYASIPVLSVTAPFKAGRNGASDYTAVAQGAIAINNAADLYLYPNTVQAVKVTGADLKNWLERSAEMFNTINPASTAPQDLLNPNFQVFNFDVLYGDIQYQIDVTRPVGSRIVNLTYKGSAIDPSKPFIVATNNYRASGGGNFPGIDGTKTIIQAPDANRDVLISYIKTNGTLTRAQYGATRSWSFVRVSTAGPVRFKSAANQLAAATQAGIQGVTQGADNNDGTWTYLIDLNQ</sequence>
<dbReference type="SUPFAM" id="SSF55816">
    <property type="entry name" value="5'-nucleotidase (syn. UDP-sugar hydrolase), C-terminal domain"/>
    <property type="match status" value="1"/>
</dbReference>
<evidence type="ECO:0000259" key="4">
    <source>
        <dbReference type="Pfam" id="PF00149"/>
    </source>
</evidence>
<dbReference type="GO" id="GO:0016788">
    <property type="term" value="F:hydrolase activity, acting on ester bonds"/>
    <property type="evidence" value="ECO:0007669"/>
    <property type="project" value="InterPro"/>
</dbReference>
<dbReference type="InterPro" id="IPR008334">
    <property type="entry name" value="5'-Nucleotdase_C"/>
</dbReference>
<dbReference type="PANTHER" id="PTHR11575:SF6">
    <property type="entry name" value="2',3'-CYCLIC-NUCLEOTIDE 2'-PHOSPHODIESTERASE_3'-NUCLEOTIDASE"/>
    <property type="match status" value="1"/>
</dbReference>
<dbReference type="EMBL" id="BMYX01000018">
    <property type="protein sequence ID" value="GGY23256.1"/>
    <property type="molecule type" value="Genomic_DNA"/>
</dbReference>
<dbReference type="GO" id="GO:0000166">
    <property type="term" value="F:nucleotide binding"/>
    <property type="evidence" value="ECO:0007669"/>
    <property type="project" value="UniProtKB-KW"/>
</dbReference>
<accession>A0A918UBI6</accession>